<evidence type="ECO:0000256" key="12">
    <source>
        <dbReference type="ARBA" id="ARBA00023237"/>
    </source>
</evidence>
<evidence type="ECO:0000256" key="4">
    <source>
        <dbReference type="ARBA" id="ARBA00022496"/>
    </source>
</evidence>
<evidence type="ECO:0000256" key="10">
    <source>
        <dbReference type="ARBA" id="ARBA00023136"/>
    </source>
</evidence>
<evidence type="ECO:0000256" key="14">
    <source>
        <dbReference type="SAM" id="SignalP"/>
    </source>
</evidence>
<feature type="chain" id="PRO_5027116455" evidence="14">
    <location>
        <begin position="39"/>
        <end position="228"/>
    </location>
</feature>
<keyword evidence="4" id="KW-0410">Iron transport</keyword>
<evidence type="ECO:0000256" key="2">
    <source>
        <dbReference type="ARBA" id="ARBA00022448"/>
    </source>
</evidence>
<evidence type="ECO:0000256" key="5">
    <source>
        <dbReference type="ARBA" id="ARBA00022692"/>
    </source>
</evidence>
<keyword evidence="7" id="KW-0408">Iron</keyword>
<evidence type="ECO:0000256" key="3">
    <source>
        <dbReference type="ARBA" id="ARBA00022452"/>
    </source>
</evidence>
<evidence type="ECO:0000256" key="8">
    <source>
        <dbReference type="ARBA" id="ARBA00023065"/>
    </source>
</evidence>
<keyword evidence="3 13" id="KW-1134">Transmembrane beta strand</keyword>
<sequence length="228" mass="24102">MLYFTAFSSRNGAARAFAFHPLAAALALGIGAHASVQAQSRLTDEARWHAVEDGPALPTVAVTASVPTVATETSGSYTTGVSGAATRLPLALRETPQSATVITRQRMDDQQLNSVKDVLENTTGISSRTLDSGRISFYARGFAVDSFQYDGIPTTFFEGASFLDTAFYDRIEVVRGATGLLTGAGNPSASTNLVRKRPRQDFHAAASVGAGSWDSYRAMADIEAPSNS</sequence>
<accession>A0A6N1X8N1</accession>
<keyword evidence="6 14" id="KW-0732">Signal</keyword>
<dbReference type="FunFam" id="2.170.130.10:FF:000010">
    <property type="entry name" value="Ferripyoverdine receptor"/>
    <property type="match status" value="1"/>
</dbReference>
<comment type="subcellular location">
    <subcellularLocation>
        <location evidence="13">Cell outer membrane</location>
        <topology evidence="13">Multi-pass membrane protein</topology>
    </subcellularLocation>
</comment>
<keyword evidence="17" id="KW-1185">Reference proteome</keyword>
<dbReference type="Proteomes" id="UP000509579">
    <property type="component" value="Plasmid unnamed2"/>
</dbReference>
<evidence type="ECO:0000313" key="16">
    <source>
        <dbReference type="EMBL" id="QKV55721.1"/>
    </source>
</evidence>
<organism evidence="16 17">
    <name type="scientific">Comamonas antarctica</name>
    <dbReference type="NCBI Taxonomy" id="2743470"/>
    <lineage>
        <taxon>Bacteria</taxon>
        <taxon>Pseudomonadati</taxon>
        <taxon>Pseudomonadota</taxon>
        <taxon>Betaproteobacteria</taxon>
        <taxon>Burkholderiales</taxon>
        <taxon>Comamonadaceae</taxon>
        <taxon>Comamonas</taxon>
    </lineage>
</organism>
<evidence type="ECO:0000256" key="1">
    <source>
        <dbReference type="ARBA" id="ARBA00009810"/>
    </source>
</evidence>
<dbReference type="GO" id="GO:0015344">
    <property type="term" value="F:siderophore uptake transmembrane transporter activity"/>
    <property type="evidence" value="ECO:0007669"/>
    <property type="project" value="TreeGrafter"/>
</dbReference>
<keyword evidence="11 16" id="KW-0675">Receptor</keyword>
<dbReference type="AlphaFoldDB" id="A0A6N1X8N1"/>
<dbReference type="InterPro" id="IPR039426">
    <property type="entry name" value="TonB-dep_rcpt-like"/>
</dbReference>
<feature type="signal peptide" evidence="14">
    <location>
        <begin position="1"/>
        <end position="38"/>
    </location>
</feature>
<dbReference type="RefSeq" id="WP_175506507.1">
    <property type="nucleotide sequence ID" value="NZ_CP054842.1"/>
</dbReference>
<evidence type="ECO:0000256" key="7">
    <source>
        <dbReference type="ARBA" id="ARBA00023004"/>
    </source>
</evidence>
<name>A0A6N1X8N1_9BURK</name>
<dbReference type="SUPFAM" id="SSF56935">
    <property type="entry name" value="Porins"/>
    <property type="match status" value="1"/>
</dbReference>
<evidence type="ECO:0000256" key="6">
    <source>
        <dbReference type="ARBA" id="ARBA00022729"/>
    </source>
</evidence>
<dbReference type="KEGG" id="aant:HUK68_22495"/>
<keyword evidence="5 13" id="KW-0812">Transmembrane</keyword>
<dbReference type="Pfam" id="PF07715">
    <property type="entry name" value="Plug"/>
    <property type="match status" value="1"/>
</dbReference>
<dbReference type="PANTHER" id="PTHR32552:SF74">
    <property type="entry name" value="HYDROXAMATE SIDEROPHORE RECEPTOR FHUE"/>
    <property type="match status" value="1"/>
</dbReference>
<evidence type="ECO:0000256" key="9">
    <source>
        <dbReference type="ARBA" id="ARBA00023077"/>
    </source>
</evidence>
<geneLocation type="plasmid" evidence="16 17">
    <name>unnamed2</name>
</geneLocation>
<dbReference type="InterPro" id="IPR012910">
    <property type="entry name" value="Plug_dom"/>
</dbReference>
<keyword evidence="10 13" id="KW-0472">Membrane</keyword>
<dbReference type="PROSITE" id="PS52016">
    <property type="entry name" value="TONB_DEPENDENT_REC_3"/>
    <property type="match status" value="1"/>
</dbReference>
<evidence type="ECO:0000256" key="11">
    <source>
        <dbReference type="ARBA" id="ARBA00023170"/>
    </source>
</evidence>
<evidence type="ECO:0000259" key="15">
    <source>
        <dbReference type="Pfam" id="PF07715"/>
    </source>
</evidence>
<gene>
    <name evidence="16" type="ORF">HUK68_22495</name>
</gene>
<reference evidence="16 17" key="1">
    <citation type="submission" date="2020-06" db="EMBL/GenBank/DDBJ databases">
        <title>Acidovorax antarctica sp. nov., isolated from Corinth ice sheet soil, Antarctic Fields Peninsula.</title>
        <authorList>
            <person name="Xu Q."/>
            <person name="Peng F."/>
        </authorList>
    </citation>
    <scope>NUCLEOTIDE SEQUENCE [LARGE SCALE GENOMIC DNA]</scope>
    <source>
        <strain evidence="16 17">16-35-5</strain>
        <plasmid evidence="16 17">unnamed2</plasmid>
    </source>
</reference>
<protein>
    <submittedName>
        <fullName evidence="16">TonB-dependent receptor plug domain-containing protein</fullName>
    </submittedName>
</protein>
<dbReference type="Gene3D" id="2.170.130.10">
    <property type="entry name" value="TonB-dependent receptor, plug domain"/>
    <property type="match status" value="1"/>
</dbReference>
<keyword evidence="9" id="KW-0798">TonB box</keyword>
<proteinExistence type="inferred from homology"/>
<dbReference type="PANTHER" id="PTHR32552">
    <property type="entry name" value="FERRICHROME IRON RECEPTOR-RELATED"/>
    <property type="match status" value="1"/>
</dbReference>
<keyword evidence="2 13" id="KW-0813">Transport</keyword>
<evidence type="ECO:0000313" key="17">
    <source>
        <dbReference type="Proteomes" id="UP000509579"/>
    </source>
</evidence>
<dbReference type="GO" id="GO:0009279">
    <property type="term" value="C:cell outer membrane"/>
    <property type="evidence" value="ECO:0007669"/>
    <property type="project" value="UniProtKB-SubCell"/>
</dbReference>
<dbReference type="EMBL" id="CP054842">
    <property type="protein sequence ID" value="QKV55721.1"/>
    <property type="molecule type" value="Genomic_DNA"/>
</dbReference>
<feature type="domain" description="TonB-dependent receptor plug" evidence="15">
    <location>
        <begin position="92"/>
        <end position="188"/>
    </location>
</feature>
<keyword evidence="16" id="KW-0614">Plasmid</keyword>
<comment type="similarity">
    <text evidence="1 13">Belongs to the TonB-dependent receptor family.</text>
</comment>
<dbReference type="InterPro" id="IPR037066">
    <property type="entry name" value="Plug_dom_sf"/>
</dbReference>
<keyword evidence="12 13" id="KW-0998">Cell outer membrane</keyword>
<keyword evidence="8" id="KW-0406">Ion transport</keyword>
<evidence type="ECO:0000256" key="13">
    <source>
        <dbReference type="PROSITE-ProRule" id="PRU01360"/>
    </source>
</evidence>